<protein>
    <recommendedName>
        <fullName evidence="4">F-box domain-containing protein</fullName>
    </recommendedName>
</protein>
<gene>
    <name evidence="2" type="ORF">LTR84_004877</name>
</gene>
<reference evidence="2 3" key="1">
    <citation type="submission" date="2023-08" db="EMBL/GenBank/DDBJ databases">
        <title>Black Yeasts Isolated from many extreme environments.</title>
        <authorList>
            <person name="Coleine C."/>
            <person name="Stajich J.E."/>
            <person name="Selbmann L."/>
        </authorList>
    </citation>
    <scope>NUCLEOTIDE SEQUENCE [LARGE SCALE GENOMIC DNA]</scope>
    <source>
        <strain evidence="2 3">CCFEE 5792</strain>
    </source>
</reference>
<dbReference type="AlphaFoldDB" id="A0AAV9NS19"/>
<name>A0AAV9NS19_9EURO</name>
<dbReference type="RefSeq" id="XP_064711074.1">
    <property type="nucleotide sequence ID" value="XM_064848450.1"/>
</dbReference>
<organism evidence="2 3">
    <name type="scientific">Exophiala bonariae</name>
    <dbReference type="NCBI Taxonomy" id="1690606"/>
    <lineage>
        <taxon>Eukaryota</taxon>
        <taxon>Fungi</taxon>
        <taxon>Dikarya</taxon>
        <taxon>Ascomycota</taxon>
        <taxon>Pezizomycotina</taxon>
        <taxon>Eurotiomycetes</taxon>
        <taxon>Chaetothyriomycetidae</taxon>
        <taxon>Chaetothyriales</taxon>
        <taxon>Herpotrichiellaceae</taxon>
        <taxon>Exophiala</taxon>
    </lineage>
</organism>
<comment type="caution">
    <text evidence="2">The sequence shown here is derived from an EMBL/GenBank/DDBJ whole genome shotgun (WGS) entry which is preliminary data.</text>
</comment>
<dbReference type="GeneID" id="89973055"/>
<sequence>MSPSISSPPSPSPSPSTSQPTRTSLLTIPIELRTLIYNNLLSGPNRYIISTSDRHRLYQRLAAGENRPRSQGAYAFPAANLLVVNRQLRVEIQPLIIERASLYCSLTDFYERSYCTLQLPIWLRTSLKQFAIYEHYATSSASSAGVVADLRGMDARNSDGGEQREPMLATQLANQMEMTSRRVAYVRRGMFLKALPALESVEVLYLWRDMSEMPEATLEDFHDGELRHKLMAFIRHAFRTELLFDYFVAERLVSGQLDGLDPGDIPEGLLDANGKLHPLDLTSKELPVNRVKVSITTHLCEMYPEEGAESRCLCISYSPPSYNTTQLWMGPNYHPPDPMKLGWHPHD</sequence>
<dbReference type="Proteomes" id="UP001358417">
    <property type="component" value="Unassembled WGS sequence"/>
</dbReference>
<accession>A0AAV9NS19</accession>
<feature type="region of interest" description="Disordered" evidence="1">
    <location>
        <begin position="1"/>
        <end position="23"/>
    </location>
</feature>
<evidence type="ECO:0000313" key="2">
    <source>
        <dbReference type="EMBL" id="KAK5062802.1"/>
    </source>
</evidence>
<feature type="compositionally biased region" description="Pro residues" evidence="1">
    <location>
        <begin position="1"/>
        <end position="14"/>
    </location>
</feature>
<proteinExistence type="predicted"/>
<evidence type="ECO:0008006" key="4">
    <source>
        <dbReference type="Google" id="ProtNLM"/>
    </source>
</evidence>
<evidence type="ECO:0000313" key="3">
    <source>
        <dbReference type="Proteomes" id="UP001358417"/>
    </source>
</evidence>
<dbReference type="EMBL" id="JAVRRD010000002">
    <property type="protein sequence ID" value="KAK5062802.1"/>
    <property type="molecule type" value="Genomic_DNA"/>
</dbReference>
<evidence type="ECO:0000256" key="1">
    <source>
        <dbReference type="SAM" id="MobiDB-lite"/>
    </source>
</evidence>
<keyword evidence="3" id="KW-1185">Reference proteome</keyword>